<protein>
    <submittedName>
        <fullName evidence="3">HlyD family efflux transporter periplasmic adaptor subunit</fullName>
    </submittedName>
</protein>
<dbReference type="Gene3D" id="1.10.287.470">
    <property type="entry name" value="Helix hairpin bin"/>
    <property type="match status" value="1"/>
</dbReference>
<proteinExistence type="predicted"/>
<comment type="subcellular location">
    <subcellularLocation>
        <location evidence="1">Cell envelope</location>
    </subcellularLocation>
</comment>
<dbReference type="AlphaFoldDB" id="A0A7Z2VYD8"/>
<name>A0A7Z2VYD8_9BURK</name>
<keyword evidence="4" id="KW-1185">Reference proteome</keyword>
<dbReference type="EMBL" id="CP051685">
    <property type="protein sequence ID" value="QJE01536.1"/>
    <property type="molecule type" value="Genomic_DNA"/>
</dbReference>
<dbReference type="RefSeq" id="WP_170203564.1">
    <property type="nucleotide sequence ID" value="NZ_CP051685.1"/>
</dbReference>
<evidence type="ECO:0000256" key="2">
    <source>
        <dbReference type="ARBA" id="ARBA00023054"/>
    </source>
</evidence>
<evidence type="ECO:0000313" key="3">
    <source>
        <dbReference type="EMBL" id="QJE01536.1"/>
    </source>
</evidence>
<evidence type="ECO:0000313" key="4">
    <source>
        <dbReference type="Proteomes" id="UP000502415"/>
    </source>
</evidence>
<organism evidence="3 4">
    <name type="scientific">Massilia forsythiae</name>
    <dbReference type="NCBI Taxonomy" id="2728020"/>
    <lineage>
        <taxon>Bacteria</taxon>
        <taxon>Pseudomonadati</taxon>
        <taxon>Pseudomonadota</taxon>
        <taxon>Betaproteobacteria</taxon>
        <taxon>Burkholderiales</taxon>
        <taxon>Oxalobacteraceae</taxon>
        <taxon>Telluria group</taxon>
        <taxon>Massilia</taxon>
    </lineage>
</organism>
<dbReference type="PANTHER" id="PTHR32347">
    <property type="entry name" value="EFFLUX SYSTEM COMPONENT YKNX-RELATED"/>
    <property type="match status" value="1"/>
</dbReference>
<dbReference type="Gene3D" id="2.40.50.100">
    <property type="match status" value="1"/>
</dbReference>
<accession>A0A7Z2VYD8</accession>
<dbReference type="PANTHER" id="PTHR32347:SF23">
    <property type="entry name" value="BLL5650 PROTEIN"/>
    <property type="match status" value="1"/>
</dbReference>
<evidence type="ECO:0000256" key="1">
    <source>
        <dbReference type="ARBA" id="ARBA00004196"/>
    </source>
</evidence>
<dbReference type="KEGG" id="mfy:HH212_17110"/>
<sequence length="417" mass="45516">MDVIKKKATTSLLRSKRGMFGVGAAVLLLTGYQLSSSAADEKLTRSSALFGKVRYGELNVQVDGYGTLRSDKQKLLTTTTSGTVEEILLKPGAVVKADSIILRLSNPELEKQLLDEQQKLVQEQVSLRQTKLNQTLELLAENAKLEEIQTNYLSAKTTREEQEEWAKMGVVSKLSFRATELRATVLGQNIEAEKSRLEQLKLVHSEVLRIQNERIATQANRYEIVKAQHAMLNVRAGMEGVLQGLSVELGQSFGPGQKLALIGSNEDLIAMVKVPQAAAEQVKPGQAALIDTRQEKVPGKVLRVNPAVENGTVMVEVAFAEAPPPSARLELNVDATIFTNKLNNVMYVERPVNARANATTPVFRVSADGGGADRAEIRFGTEAGRYIQVVAGVKPNDTVIVSDMSKYLKQTHVALAD</sequence>
<keyword evidence="2" id="KW-0175">Coiled coil</keyword>
<dbReference type="InterPro" id="IPR050465">
    <property type="entry name" value="UPF0194_transport"/>
</dbReference>
<dbReference type="Proteomes" id="UP000502415">
    <property type="component" value="Chromosome"/>
</dbReference>
<reference evidence="3 4" key="1">
    <citation type="submission" date="2020-04" db="EMBL/GenBank/DDBJ databases">
        <title>Genome sequencing of novel species.</title>
        <authorList>
            <person name="Heo J."/>
            <person name="Kim S.-J."/>
            <person name="Kim J.-S."/>
            <person name="Hong S.-B."/>
            <person name="Kwon S.-W."/>
        </authorList>
    </citation>
    <scope>NUCLEOTIDE SEQUENCE [LARGE SCALE GENOMIC DNA]</scope>
    <source>
        <strain evidence="3 4">GN2-R2</strain>
    </source>
</reference>
<dbReference type="Gene3D" id="2.40.30.170">
    <property type="match status" value="1"/>
</dbReference>
<gene>
    <name evidence="3" type="ORF">HH212_17110</name>
</gene>
<dbReference type="Gene3D" id="2.40.420.20">
    <property type="match status" value="1"/>
</dbReference>
<dbReference type="GO" id="GO:0030313">
    <property type="term" value="C:cell envelope"/>
    <property type="evidence" value="ECO:0007669"/>
    <property type="project" value="UniProtKB-SubCell"/>
</dbReference>